<dbReference type="PANTHER" id="PTHR47320">
    <property type="entry name" value="BIFUNCTIONAL URIDYLYLTRANSFERASE/URIDYLYL-REMOVING ENZYME"/>
    <property type="match status" value="1"/>
</dbReference>
<dbReference type="EMBL" id="UINC01045278">
    <property type="protein sequence ID" value="SVB51846.1"/>
    <property type="molecule type" value="Genomic_DNA"/>
</dbReference>
<evidence type="ECO:0000256" key="1">
    <source>
        <dbReference type="ARBA" id="ARBA00022801"/>
    </source>
</evidence>
<evidence type="ECO:0000313" key="3">
    <source>
        <dbReference type="EMBL" id="SVB51846.1"/>
    </source>
</evidence>
<dbReference type="SUPFAM" id="SSF55021">
    <property type="entry name" value="ACT-like"/>
    <property type="match status" value="1"/>
</dbReference>
<gene>
    <name evidence="3" type="ORF">METZ01_LOCUS204700</name>
</gene>
<proteinExistence type="predicted"/>
<organism evidence="3">
    <name type="scientific">marine metagenome</name>
    <dbReference type="NCBI Taxonomy" id="408172"/>
    <lineage>
        <taxon>unclassified sequences</taxon>
        <taxon>metagenomes</taxon>
        <taxon>ecological metagenomes</taxon>
    </lineage>
</organism>
<sequence>DHIGLLYAVTHTLTTLGLSIELARINTAKGGVSDSFYLADEEGLKIEDKPRQQFVESMLRHVIEALYEA</sequence>
<protein>
    <recommendedName>
        <fullName evidence="2">ACT domain-containing protein</fullName>
    </recommendedName>
</protein>
<dbReference type="CDD" id="cd04873">
    <property type="entry name" value="ACT_UUR-ACR-like"/>
    <property type="match status" value="1"/>
</dbReference>
<reference evidence="3" key="1">
    <citation type="submission" date="2018-05" db="EMBL/GenBank/DDBJ databases">
        <authorList>
            <person name="Lanie J.A."/>
            <person name="Ng W.-L."/>
            <person name="Kazmierczak K.M."/>
            <person name="Andrzejewski T.M."/>
            <person name="Davidsen T.M."/>
            <person name="Wayne K.J."/>
            <person name="Tettelin H."/>
            <person name="Glass J.I."/>
            <person name="Rusch D."/>
            <person name="Podicherti R."/>
            <person name="Tsui H.-C.T."/>
            <person name="Winkler M.E."/>
        </authorList>
    </citation>
    <scope>NUCLEOTIDE SEQUENCE</scope>
</reference>
<dbReference type="GO" id="GO:0008773">
    <property type="term" value="F:[protein-PII] uridylyltransferase activity"/>
    <property type="evidence" value="ECO:0007669"/>
    <property type="project" value="InterPro"/>
</dbReference>
<feature type="domain" description="ACT" evidence="2">
    <location>
        <begin position="1"/>
        <end position="69"/>
    </location>
</feature>
<dbReference type="PANTHER" id="PTHR47320:SF1">
    <property type="entry name" value="BIFUNCTIONAL URIDYLYLTRANSFERASE_URIDYLYL-REMOVING ENZYME"/>
    <property type="match status" value="1"/>
</dbReference>
<feature type="non-terminal residue" evidence="3">
    <location>
        <position position="1"/>
    </location>
</feature>
<accession>A0A382EM14</accession>
<dbReference type="InterPro" id="IPR010043">
    <property type="entry name" value="UTase/UR"/>
</dbReference>
<dbReference type="InterPro" id="IPR002912">
    <property type="entry name" value="ACT_dom"/>
</dbReference>
<dbReference type="GO" id="GO:0016787">
    <property type="term" value="F:hydrolase activity"/>
    <property type="evidence" value="ECO:0007669"/>
    <property type="project" value="UniProtKB-KW"/>
</dbReference>
<keyword evidence="1" id="KW-0378">Hydrolase</keyword>
<evidence type="ECO:0000259" key="2">
    <source>
        <dbReference type="PROSITE" id="PS51671"/>
    </source>
</evidence>
<dbReference type="AlphaFoldDB" id="A0A382EM14"/>
<dbReference type="PROSITE" id="PS51671">
    <property type="entry name" value="ACT"/>
    <property type="match status" value="1"/>
</dbReference>
<name>A0A382EM14_9ZZZZ</name>
<dbReference type="InterPro" id="IPR045865">
    <property type="entry name" value="ACT-like_dom_sf"/>
</dbReference>